<evidence type="ECO:0000256" key="3">
    <source>
        <dbReference type="ARBA" id="ARBA00022741"/>
    </source>
</evidence>
<dbReference type="FunFam" id="2.60.120.320:FF:000001">
    <property type="entry name" value="Thiamine pyrophosphokinase"/>
    <property type="match status" value="1"/>
</dbReference>
<dbReference type="GO" id="GO:0016301">
    <property type="term" value="F:kinase activity"/>
    <property type="evidence" value="ECO:0007669"/>
    <property type="project" value="UniProtKB-KW"/>
</dbReference>
<dbReference type="PANTHER" id="PTHR13622">
    <property type="entry name" value="THIAMIN PYROPHOSPHOKINASE"/>
    <property type="match status" value="1"/>
</dbReference>
<proteinExistence type="predicted"/>
<evidence type="ECO:0000256" key="5">
    <source>
        <dbReference type="ARBA" id="ARBA00022840"/>
    </source>
</evidence>
<dbReference type="InterPro" id="IPR036759">
    <property type="entry name" value="TPK_catalytic_sf"/>
</dbReference>
<dbReference type="FunFam" id="3.40.50.10240:FF:000006">
    <property type="entry name" value="Thiamin pyrophosphokinase 1"/>
    <property type="match status" value="1"/>
</dbReference>
<gene>
    <name evidence="9" type="ORF">AXG93_2584s1390</name>
</gene>
<dbReference type="GO" id="GO:0004788">
    <property type="term" value="F:thiamine diphosphokinase activity"/>
    <property type="evidence" value="ECO:0007669"/>
    <property type="project" value="UniProtKB-EC"/>
</dbReference>
<evidence type="ECO:0000259" key="8">
    <source>
        <dbReference type="SMART" id="SM00983"/>
    </source>
</evidence>
<sequence>MFERGSPAAGDHKRRRNEARRSREDGSRNVFDSALLQQISLWRRKAIIWTPHRSFVAAGKQGNKLQSSLSAWNSTRSFSATVNTFAKNFPERVSGTRREGMVDKMLHRTSFSLKSDLGVTVADGSDDAFVLVVLNYNVPKFVPVLWNQARLRICADGGANRIYDEIPALLPEEDADSVRERYKPDVIKGDLDSIRPAVRDFYLSLGTVVIDESEDQDTTDFEKCIAYIKDVDSNTAPRKVVVVGALGGRFDHVLAHINVLYKYPRLRITLLSDDSLLYLLPQGFSHEIRINCAVEGPHCGLIPFGTSSESTTTTGLRWNLNESGMAFGSLISTSNLLDDDVVTVVSDSPLIWTIAIRQSGEDICPT</sequence>
<keyword evidence="3" id="KW-0547">Nucleotide-binding</keyword>
<evidence type="ECO:0000313" key="10">
    <source>
        <dbReference type="Proteomes" id="UP000077202"/>
    </source>
</evidence>
<dbReference type="InterPro" id="IPR007371">
    <property type="entry name" value="TPK_catalytic"/>
</dbReference>
<name>A0A176VJE8_MARPO</name>
<dbReference type="GO" id="GO:0009229">
    <property type="term" value="P:thiamine diphosphate biosynthetic process"/>
    <property type="evidence" value="ECO:0007669"/>
    <property type="project" value="InterPro"/>
</dbReference>
<keyword evidence="2" id="KW-0808">Transferase</keyword>
<evidence type="ECO:0000256" key="7">
    <source>
        <dbReference type="SAM" id="MobiDB-lite"/>
    </source>
</evidence>
<dbReference type="EMBL" id="LVLJ01003709">
    <property type="protein sequence ID" value="OAE20055.1"/>
    <property type="molecule type" value="Genomic_DNA"/>
</dbReference>
<keyword evidence="10" id="KW-1185">Reference proteome</keyword>
<dbReference type="CDD" id="cd07995">
    <property type="entry name" value="TPK"/>
    <property type="match status" value="1"/>
</dbReference>
<comment type="function">
    <text evidence="6">Catalyzes the phosphorylation of thiamine to thiamine pyrophosphate (TPP). TPP is an active cofactor for enzymes involved in glycolysis and energy production. Plant leaves require high levels of TPP for photosynthesis and carbohydrate metabolism.</text>
</comment>
<accession>A0A176VJE8</accession>
<dbReference type="InterPro" id="IPR036371">
    <property type="entry name" value="TPK_B1-bd_sf"/>
</dbReference>
<dbReference type="GO" id="GO:0005524">
    <property type="term" value="F:ATP binding"/>
    <property type="evidence" value="ECO:0007669"/>
    <property type="project" value="UniProtKB-KW"/>
</dbReference>
<feature type="domain" description="Thiamin pyrophosphokinase thiamin-binding" evidence="8">
    <location>
        <begin position="286"/>
        <end position="350"/>
    </location>
</feature>
<evidence type="ECO:0000256" key="2">
    <source>
        <dbReference type="ARBA" id="ARBA00022679"/>
    </source>
</evidence>
<dbReference type="Pfam" id="PF04265">
    <property type="entry name" value="TPK_B1_binding"/>
    <property type="match status" value="1"/>
</dbReference>
<reference evidence="9" key="1">
    <citation type="submission" date="2016-03" db="EMBL/GenBank/DDBJ databases">
        <title>Mechanisms controlling the formation of the plant cell surface in tip-growing cells are functionally conserved among land plants.</title>
        <authorList>
            <person name="Honkanen S."/>
            <person name="Jones V.A."/>
            <person name="Morieri G."/>
            <person name="Champion C."/>
            <person name="Hetherington A.J."/>
            <person name="Kelly S."/>
            <person name="Saint-Marcoux D."/>
            <person name="Proust H."/>
            <person name="Prescott H."/>
            <person name="Dolan L."/>
        </authorList>
    </citation>
    <scope>NUCLEOTIDE SEQUENCE [LARGE SCALE GENOMIC DNA]</scope>
    <source>
        <tissue evidence="9">Whole gametophyte</tissue>
    </source>
</reference>
<dbReference type="SMART" id="SM00983">
    <property type="entry name" value="TPK_B1_binding"/>
    <property type="match status" value="1"/>
</dbReference>
<evidence type="ECO:0000256" key="6">
    <source>
        <dbReference type="ARBA" id="ARBA00025120"/>
    </source>
</evidence>
<dbReference type="EC" id="2.7.6.2" evidence="1"/>
<comment type="caution">
    <text evidence="9">The sequence shown here is derived from an EMBL/GenBank/DDBJ whole genome shotgun (WGS) entry which is preliminary data.</text>
</comment>
<dbReference type="PANTHER" id="PTHR13622:SF8">
    <property type="entry name" value="THIAMIN PYROPHOSPHOKINASE 1"/>
    <property type="match status" value="1"/>
</dbReference>
<evidence type="ECO:0000313" key="9">
    <source>
        <dbReference type="EMBL" id="OAE20055.1"/>
    </source>
</evidence>
<dbReference type="GO" id="GO:0006772">
    <property type="term" value="P:thiamine metabolic process"/>
    <property type="evidence" value="ECO:0007669"/>
    <property type="project" value="InterPro"/>
</dbReference>
<dbReference type="InterPro" id="IPR007373">
    <property type="entry name" value="Thiamin_PyroPKinase_B1-bd"/>
</dbReference>
<evidence type="ECO:0000256" key="4">
    <source>
        <dbReference type="ARBA" id="ARBA00022777"/>
    </source>
</evidence>
<protein>
    <recommendedName>
        <fullName evidence="1">thiamine diphosphokinase</fullName>
        <ecNumber evidence="1">2.7.6.2</ecNumber>
    </recommendedName>
</protein>
<organism evidence="9 10">
    <name type="scientific">Marchantia polymorpha subsp. ruderalis</name>
    <dbReference type="NCBI Taxonomy" id="1480154"/>
    <lineage>
        <taxon>Eukaryota</taxon>
        <taxon>Viridiplantae</taxon>
        <taxon>Streptophyta</taxon>
        <taxon>Embryophyta</taxon>
        <taxon>Marchantiophyta</taxon>
        <taxon>Marchantiopsida</taxon>
        <taxon>Marchantiidae</taxon>
        <taxon>Marchantiales</taxon>
        <taxon>Marchantiaceae</taxon>
        <taxon>Marchantia</taxon>
    </lineage>
</organism>
<dbReference type="SUPFAM" id="SSF63999">
    <property type="entry name" value="Thiamin pyrophosphokinase, catalytic domain"/>
    <property type="match status" value="1"/>
</dbReference>
<evidence type="ECO:0000256" key="1">
    <source>
        <dbReference type="ARBA" id="ARBA00013245"/>
    </source>
</evidence>
<feature type="region of interest" description="Disordered" evidence="7">
    <location>
        <begin position="1"/>
        <end position="27"/>
    </location>
</feature>
<dbReference type="SUPFAM" id="SSF63862">
    <property type="entry name" value="Thiamin pyrophosphokinase, substrate-binding domain"/>
    <property type="match status" value="1"/>
</dbReference>
<dbReference type="Gene3D" id="2.60.120.320">
    <property type="entry name" value="Thiamin pyrophosphokinase, thiamin-binding domain"/>
    <property type="match status" value="1"/>
</dbReference>
<dbReference type="NCBIfam" id="TIGR01378">
    <property type="entry name" value="thi_PPkinase"/>
    <property type="match status" value="1"/>
</dbReference>
<dbReference type="GO" id="GO:0030975">
    <property type="term" value="F:thiamine binding"/>
    <property type="evidence" value="ECO:0007669"/>
    <property type="project" value="InterPro"/>
</dbReference>
<dbReference type="Gene3D" id="3.40.50.10240">
    <property type="entry name" value="Thiamin pyrophosphokinase, catalytic domain"/>
    <property type="match status" value="1"/>
</dbReference>
<dbReference type="InterPro" id="IPR006282">
    <property type="entry name" value="Thi_PPkinase"/>
</dbReference>
<dbReference type="AlphaFoldDB" id="A0A176VJE8"/>
<keyword evidence="4" id="KW-0418">Kinase</keyword>
<dbReference type="Proteomes" id="UP000077202">
    <property type="component" value="Unassembled WGS sequence"/>
</dbReference>
<keyword evidence="5" id="KW-0067">ATP-binding</keyword>
<dbReference type="Pfam" id="PF04263">
    <property type="entry name" value="TPK_catalytic"/>
    <property type="match status" value="1"/>
</dbReference>